<sequence>MPRTFSAGEGDDAPDMQDVDATLSVILTALELHDKGDSTDATERAAFLLSGPITTEALEDVGNEDVDAAKRSSNTGPETTSALPSVRMRDSKLGVSRGGEKRMHKGRDVAGSASTQPTFVDTVMLPLYDDHARHWLLMVVDLRRRWFTVYDSLPPNWPDQQHKRAVLVTRAKVAASVPLMKVDTYTDIVGWPILNPSCPTQTKYNT</sequence>
<comment type="caution">
    <text evidence="6">The sequence shown here is derived from an EMBL/GenBank/DDBJ whole genome shotgun (WGS) entry which is preliminary data.</text>
</comment>
<keyword evidence="3" id="KW-0378">Hydrolase</keyword>
<dbReference type="OrthoDB" id="1694156at2759"/>
<dbReference type="GO" id="GO:0006508">
    <property type="term" value="P:proteolysis"/>
    <property type="evidence" value="ECO:0007669"/>
    <property type="project" value="UniProtKB-KW"/>
</dbReference>
<dbReference type="AlphaFoldDB" id="A0A9Q1GX26"/>
<dbReference type="Proteomes" id="UP001153076">
    <property type="component" value="Unassembled WGS sequence"/>
</dbReference>
<gene>
    <name evidence="6" type="ORF">Cgig2_001266</name>
</gene>
<evidence type="ECO:0000256" key="1">
    <source>
        <dbReference type="ARBA" id="ARBA00005234"/>
    </source>
</evidence>
<dbReference type="InterPro" id="IPR003653">
    <property type="entry name" value="Peptidase_C48_C"/>
</dbReference>
<evidence type="ECO:0000256" key="3">
    <source>
        <dbReference type="ARBA" id="ARBA00022801"/>
    </source>
</evidence>
<reference evidence="6" key="1">
    <citation type="submission" date="2022-04" db="EMBL/GenBank/DDBJ databases">
        <title>Carnegiea gigantea Genome sequencing and assembly v2.</title>
        <authorList>
            <person name="Copetti D."/>
            <person name="Sanderson M.J."/>
            <person name="Burquez A."/>
            <person name="Wojciechowski M.F."/>
        </authorList>
    </citation>
    <scope>NUCLEOTIDE SEQUENCE</scope>
    <source>
        <strain evidence="6">SGP5-SGP5p</strain>
        <tissue evidence="6">Aerial part</tissue>
    </source>
</reference>
<feature type="region of interest" description="Disordered" evidence="4">
    <location>
        <begin position="67"/>
        <end position="113"/>
    </location>
</feature>
<feature type="compositionally biased region" description="Polar residues" evidence="4">
    <location>
        <begin position="71"/>
        <end position="83"/>
    </location>
</feature>
<evidence type="ECO:0000313" key="6">
    <source>
        <dbReference type="EMBL" id="KAJ8426098.1"/>
    </source>
</evidence>
<protein>
    <recommendedName>
        <fullName evidence="5">Ubiquitin-like protease family profile domain-containing protein</fullName>
    </recommendedName>
</protein>
<dbReference type="SUPFAM" id="SSF54001">
    <property type="entry name" value="Cysteine proteinases"/>
    <property type="match status" value="1"/>
</dbReference>
<dbReference type="InterPro" id="IPR038765">
    <property type="entry name" value="Papain-like_cys_pep_sf"/>
</dbReference>
<dbReference type="GO" id="GO:0008234">
    <property type="term" value="F:cysteine-type peptidase activity"/>
    <property type="evidence" value="ECO:0007669"/>
    <property type="project" value="InterPro"/>
</dbReference>
<evidence type="ECO:0000313" key="7">
    <source>
        <dbReference type="Proteomes" id="UP001153076"/>
    </source>
</evidence>
<evidence type="ECO:0000256" key="2">
    <source>
        <dbReference type="ARBA" id="ARBA00022670"/>
    </source>
</evidence>
<accession>A0A9Q1GX26</accession>
<proteinExistence type="inferred from homology"/>
<organism evidence="6 7">
    <name type="scientific">Carnegiea gigantea</name>
    <dbReference type="NCBI Taxonomy" id="171969"/>
    <lineage>
        <taxon>Eukaryota</taxon>
        <taxon>Viridiplantae</taxon>
        <taxon>Streptophyta</taxon>
        <taxon>Embryophyta</taxon>
        <taxon>Tracheophyta</taxon>
        <taxon>Spermatophyta</taxon>
        <taxon>Magnoliopsida</taxon>
        <taxon>eudicotyledons</taxon>
        <taxon>Gunneridae</taxon>
        <taxon>Pentapetalae</taxon>
        <taxon>Caryophyllales</taxon>
        <taxon>Cactineae</taxon>
        <taxon>Cactaceae</taxon>
        <taxon>Cactoideae</taxon>
        <taxon>Echinocereeae</taxon>
        <taxon>Carnegiea</taxon>
    </lineage>
</organism>
<dbReference type="Pfam" id="PF02902">
    <property type="entry name" value="Peptidase_C48"/>
    <property type="match status" value="1"/>
</dbReference>
<name>A0A9Q1GX26_9CARY</name>
<dbReference type="Gene3D" id="3.40.395.10">
    <property type="entry name" value="Adenoviral Proteinase, Chain A"/>
    <property type="match status" value="1"/>
</dbReference>
<keyword evidence="2" id="KW-0645">Protease</keyword>
<comment type="similarity">
    <text evidence="1">Belongs to the peptidase C48 family.</text>
</comment>
<dbReference type="EMBL" id="JAKOGI010001349">
    <property type="protein sequence ID" value="KAJ8426098.1"/>
    <property type="molecule type" value="Genomic_DNA"/>
</dbReference>
<evidence type="ECO:0000256" key="4">
    <source>
        <dbReference type="SAM" id="MobiDB-lite"/>
    </source>
</evidence>
<evidence type="ECO:0000259" key="5">
    <source>
        <dbReference type="Pfam" id="PF02902"/>
    </source>
</evidence>
<feature type="domain" description="Ubiquitin-like protease family profile" evidence="5">
    <location>
        <begin position="115"/>
        <end position="159"/>
    </location>
</feature>
<keyword evidence="7" id="KW-1185">Reference proteome</keyword>